<evidence type="ECO:0000256" key="4">
    <source>
        <dbReference type="ARBA" id="ARBA00022759"/>
    </source>
</evidence>
<protein>
    <recommendedName>
        <fullName evidence="8">Reverse transcriptase RNase H-like domain-containing protein</fullName>
    </recommendedName>
</protein>
<feature type="compositionally biased region" description="Basic and acidic residues" evidence="7">
    <location>
        <begin position="77"/>
        <end position="91"/>
    </location>
</feature>
<evidence type="ECO:0000256" key="1">
    <source>
        <dbReference type="ARBA" id="ARBA00022679"/>
    </source>
</evidence>
<dbReference type="CDD" id="cd09274">
    <property type="entry name" value="RNase_HI_RT_Ty3"/>
    <property type="match status" value="1"/>
</dbReference>
<dbReference type="Proteomes" id="UP000265515">
    <property type="component" value="Unassembled WGS sequence"/>
</dbReference>
<dbReference type="SUPFAM" id="SSF56672">
    <property type="entry name" value="DNA/RNA polymerases"/>
    <property type="match status" value="1"/>
</dbReference>
<dbReference type="GO" id="GO:0004519">
    <property type="term" value="F:endonuclease activity"/>
    <property type="evidence" value="ECO:0007669"/>
    <property type="project" value="UniProtKB-KW"/>
</dbReference>
<dbReference type="InterPro" id="IPR043502">
    <property type="entry name" value="DNA/RNA_pol_sf"/>
</dbReference>
<evidence type="ECO:0000256" key="2">
    <source>
        <dbReference type="ARBA" id="ARBA00022695"/>
    </source>
</evidence>
<dbReference type="PANTHER" id="PTHR37984">
    <property type="entry name" value="PROTEIN CBG26694"/>
    <property type="match status" value="1"/>
</dbReference>
<feature type="domain" description="Reverse transcriptase RNase H-like" evidence="8">
    <location>
        <begin position="179"/>
        <end position="262"/>
    </location>
</feature>
<feature type="region of interest" description="Disordered" evidence="7">
    <location>
        <begin position="61"/>
        <end position="97"/>
    </location>
</feature>
<sequence length="335" mass="38539">MNLMRQTLRRVETHRVEFETVWNNFLEKSAKDVDQHVQTYIRALDEHVTKTFTPEVVEKIVKGAGGGGGDGDDDGDDDKKEKRGGDPKGKLPQETGQASKIKLKLPWTYNGKKEESVLHWATAIKTYVYGQRIPYWDRVLMATSCMGGDAMSFAISLQKEAGCSSMVEFSQQTRIEEFLKAQDDGHGYRPVEFISCRLPNEKETASTYERELYALREALNHWRHYLLGRHFKVYSDHETLRWLKTQARMTPKLTRWAAEIDMFDFELKPVKGKYNVVADALSRRFDFFGAIVTYLEVGADLQEKIRNAYSSDSVYGTMIKRVQETPAEFPDHKVT</sequence>
<reference evidence="9 10" key="1">
    <citation type="journal article" date="2018" name="Cell">
        <title>The Chara Genome: Secondary Complexity and Implications for Plant Terrestrialization.</title>
        <authorList>
            <person name="Nishiyama T."/>
            <person name="Sakayama H."/>
            <person name="Vries J.D."/>
            <person name="Buschmann H."/>
            <person name="Saint-Marcoux D."/>
            <person name="Ullrich K.K."/>
            <person name="Haas F.B."/>
            <person name="Vanderstraeten L."/>
            <person name="Becker D."/>
            <person name="Lang D."/>
            <person name="Vosolsobe S."/>
            <person name="Rombauts S."/>
            <person name="Wilhelmsson P.K.I."/>
            <person name="Janitza P."/>
            <person name="Kern R."/>
            <person name="Heyl A."/>
            <person name="Rumpler F."/>
            <person name="Villalobos L.I.A.C."/>
            <person name="Clay J.M."/>
            <person name="Skokan R."/>
            <person name="Toyoda A."/>
            <person name="Suzuki Y."/>
            <person name="Kagoshima H."/>
            <person name="Schijlen E."/>
            <person name="Tajeshwar N."/>
            <person name="Catarino B."/>
            <person name="Hetherington A.J."/>
            <person name="Saltykova A."/>
            <person name="Bonnot C."/>
            <person name="Breuninger H."/>
            <person name="Symeonidi A."/>
            <person name="Radhakrishnan G.V."/>
            <person name="Van Nieuwerburgh F."/>
            <person name="Deforce D."/>
            <person name="Chang C."/>
            <person name="Karol K.G."/>
            <person name="Hedrich R."/>
            <person name="Ulvskov P."/>
            <person name="Glockner G."/>
            <person name="Delwiche C.F."/>
            <person name="Petrasek J."/>
            <person name="Van de Peer Y."/>
            <person name="Friml J."/>
            <person name="Beilby M."/>
            <person name="Dolan L."/>
            <person name="Kohara Y."/>
            <person name="Sugano S."/>
            <person name="Fujiyama A."/>
            <person name="Delaux P.-M."/>
            <person name="Quint M."/>
            <person name="TheiBen G."/>
            <person name="Hagemann M."/>
            <person name="Harholt J."/>
            <person name="Dunand C."/>
            <person name="Zachgo S."/>
            <person name="Langdale J."/>
            <person name="Maumus F."/>
            <person name="Straeten D.V.D."/>
            <person name="Gould S.B."/>
            <person name="Rensing S.A."/>
        </authorList>
    </citation>
    <scope>NUCLEOTIDE SEQUENCE [LARGE SCALE GENOMIC DNA]</scope>
    <source>
        <strain evidence="9 10">S276</strain>
    </source>
</reference>
<dbReference type="OrthoDB" id="10055717at2759"/>
<proteinExistence type="predicted"/>
<dbReference type="GO" id="GO:0003964">
    <property type="term" value="F:RNA-directed DNA polymerase activity"/>
    <property type="evidence" value="ECO:0007669"/>
    <property type="project" value="UniProtKB-KW"/>
</dbReference>
<dbReference type="PANTHER" id="PTHR37984:SF5">
    <property type="entry name" value="PROTEIN NYNRIN-LIKE"/>
    <property type="match status" value="1"/>
</dbReference>
<evidence type="ECO:0000259" key="8">
    <source>
        <dbReference type="Pfam" id="PF17917"/>
    </source>
</evidence>
<dbReference type="InterPro" id="IPR050951">
    <property type="entry name" value="Retrovirus_Pol_polyprotein"/>
</dbReference>
<dbReference type="AlphaFoldDB" id="A0A388LPT3"/>
<keyword evidence="2" id="KW-0548">Nucleotidyltransferase</keyword>
<evidence type="ECO:0000256" key="6">
    <source>
        <dbReference type="ARBA" id="ARBA00022918"/>
    </source>
</evidence>
<accession>A0A388LPT3</accession>
<evidence type="ECO:0000313" key="9">
    <source>
        <dbReference type="EMBL" id="GBG84314.1"/>
    </source>
</evidence>
<keyword evidence="1" id="KW-0808">Transferase</keyword>
<organism evidence="9 10">
    <name type="scientific">Chara braunii</name>
    <name type="common">Braun's stonewort</name>
    <dbReference type="NCBI Taxonomy" id="69332"/>
    <lineage>
        <taxon>Eukaryota</taxon>
        <taxon>Viridiplantae</taxon>
        <taxon>Streptophyta</taxon>
        <taxon>Charophyceae</taxon>
        <taxon>Charales</taxon>
        <taxon>Characeae</taxon>
        <taxon>Chara</taxon>
    </lineage>
</organism>
<gene>
    <name evidence="9" type="ORF">CBR_g38284</name>
</gene>
<dbReference type="Gramene" id="GBG84314">
    <property type="protein sequence ID" value="GBG84314"/>
    <property type="gene ID" value="CBR_g38284"/>
</dbReference>
<comment type="caution">
    <text evidence="9">The sequence shown here is derived from an EMBL/GenBank/DDBJ whole genome shotgun (WGS) entry which is preliminary data.</text>
</comment>
<keyword evidence="3" id="KW-0540">Nuclease</keyword>
<dbReference type="EMBL" id="BFEA01000471">
    <property type="protein sequence ID" value="GBG84314.1"/>
    <property type="molecule type" value="Genomic_DNA"/>
</dbReference>
<keyword evidence="10" id="KW-1185">Reference proteome</keyword>
<keyword evidence="4" id="KW-0255">Endonuclease</keyword>
<evidence type="ECO:0000256" key="7">
    <source>
        <dbReference type="SAM" id="MobiDB-lite"/>
    </source>
</evidence>
<evidence type="ECO:0000256" key="5">
    <source>
        <dbReference type="ARBA" id="ARBA00022801"/>
    </source>
</evidence>
<dbReference type="STRING" id="69332.A0A388LPT3"/>
<keyword evidence="5" id="KW-0378">Hydrolase</keyword>
<dbReference type="GO" id="GO:0016787">
    <property type="term" value="F:hydrolase activity"/>
    <property type="evidence" value="ECO:0007669"/>
    <property type="project" value="UniProtKB-KW"/>
</dbReference>
<evidence type="ECO:0000256" key="3">
    <source>
        <dbReference type="ARBA" id="ARBA00022722"/>
    </source>
</evidence>
<evidence type="ECO:0000313" key="10">
    <source>
        <dbReference type="Proteomes" id="UP000265515"/>
    </source>
</evidence>
<keyword evidence="6" id="KW-0695">RNA-directed DNA polymerase</keyword>
<dbReference type="Pfam" id="PF17917">
    <property type="entry name" value="RT_RNaseH"/>
    <property type="match status" value="1"/>
</dbReference>
<name>A0A388LPT3_CHABU</name>
<dbReference type="InterPro" id="IPR041373">
    <property type="entry name" value="RT_RNaseH"/>
</dbReference>